<dbReference type="InterPro" id="IPR045493">
    <property type="entry name" value="DUF6435"/>
</dbReference>
<keyword evidence="2" id="KW-1185">Reference proteome</keyword>
<evidence type="ECO:0000313" key="1">
    <source>
        <dbReference type="EMBL" id="GAA3782224.1"/>
    </source>
</evidence>
<accession>A0ABP7H1V9</accession>
<gene>
    <name evidence="1" type="ORF">GCM10022271_13140</name>
</gene>
<evidence type="ECO:0008006" key="3">
    <source>
        <dbReference type="Google" id="ProtNLM"/>
    </source>
</evidence>
<sequence>MNTHFCKVGKVRNVSNKTNNEPKKDTSKLEKAYSNQIEEAYNVKQTDASLSDTLYHEAQKIKRQLLSIKANANNLDAAF</sequence>
<dbReference type="EMBL" id="BAABBI010000001">
    <property type="protein sequence ID" value="GAA3782224.1"/>
    <property type="molecule type" value="Genomic_DNA"/>
</dbReference>
<proteinExistence type="predicted"/>
<dbReference type="NCBIfam" id="NF033487">
    <property type="entry name" value="Lacal_2735_fam"/>
    <property type="match status" value="1"/>
</dbReference>
<evidence type="ECO:0000313" key="2">
    <source>
        <dbReference type="Proteomes" id="UP001501456"/>
    </source>
</evidence>
<dbReference type="RefSeq" id="WP_344728557.1">
    <property type="nucleotide sequence ID" value="NZ_BAABBI010000001.1"/>
</dbReference>
<organism evidence="1 2">
    <name type="scientific">Corallibacter vietnamensis</name>
    <dbReference type="NCBI Taxonomy" id="904130"/>
    <lineage>
        <taxon>Bacteria</taxon>
        <taxon>Pseudomonadati</taxon>
        <taxon>Bacteroidota</taxon>
        <taxon>Flavobacteriia</taxon>
        <taxon>Flavobacteriales</taxon>
        <taxon>Flavobacteriaceae</taxon>
        <taxon>Corallibacter</taxon>
    </lineage>
</organism>
<dbReference type="Proteomes" id="UP001501456">
    <property type="component" value="Unassembled WGS sequence"/>
</dbReference>
<reference evidence="2" key="1">
    <citation type="journal article" date="2019" name="Int. J. Syst. Evol. Microbiol.">
        <title>The Global Catalogue of Microorganisms (GCM) 10K type strain sequencing project: providing services to taxonomists for standard genome sequencing and annotation.</title>
        <authorList>
            <consortium name="The Broad Institute Genomics Platform"/>
            <consortium name="The Broad Institute Genome Sequencing Center for Infectious Disease"/>
            <person name="Wu L."/>
            <person name="Ma J."/>
        </authorList>
    </citation>
    <scope>NUCLEOTIDE SEQUENCE [LARGE SCALE GENOMIC DNA]</scope>
    <source>
        <strain evidence="2">JCM 17525</strain>
    </source>
</reference>
<name>A0ABP7H1V9_9FLAO</name>
<comment type="caution">
    <text evidence="1">The sequence shown here is derived from an EMBL/GenBank/DDBJ whole genome shotgun (WGS) entry which is preliminary data.</text>
</comment>
<protein>
    <recommendedName>
        <fullName evidence="3">Lacal_2735 family protein</fullName>
    </recommendedName>
</protein>